<protein>
    <submittedName>
        <fullName evidence="1">Uncharacterized protein</fullName>
    </submittedName>
</protein>
<evidence type="ECO:0000313" key="1">
    <source>
        <dbReference type="EMBL" id="PON50815.1"/>
    </source>
</evidence>
<comment type="caution">
    <text evidence="1">The sequence shown here is derived from an EMBL/GenBank/DDBJ whole genome shotgun (WGS) entry which is preliminary data.</text>
</comment>
<dbReference type="OrthoDB" id="10428080at2759"/>
<accession>A0A2P5BPV0</accession>
<gene>
    <name evidence="1" type="ORF">PanWU01x14_220520</name>
</gene>
<evidence type="ECO:0000313" key="2">
    <source>
        <dbReference type="Proteomes" id="UP000237105"/>
    </source>
</evidence>
<organism evidence="1 2">
    <name type="scientific">Parasponia andersonii</name>
    <name type="common">Sponia andersonii</name>
    <dbReference type="NCBI Taxonomy" id="3476"/>
    <lineage>
        <taxon>Eukaryota</taxon>
        <taxon>Viridiplantae</taxon>
        <taxon>Streptophyta</taxon>
        <taxon>Embryophyta</taxon>
        <taxon>Tracheophyta</taxon>
        <taxon>Spermatophyta</taxon>
        <taxon>Magnoliopsida</taxon>
        <taxon>eudicotyledons</taxon>
        <taxon>Gunneridae</taxon>
        <taxon>Pentapetalae</taxon>
        <taxon>rosids</taxon>
        <taxon>fabids</taxon>
        <taxon>Rosales</taxon>
        <taxon>Cannabaceae</taxon>
        <taxon>Parasponia</taxon>
    </lineage>
</organism>
<keyword evidence="2" id="KW-1185">Reference proteome</keyword>
<name>A0A2P5BPV0_PARAD</name>
<reference evidence="2" key="1">
    <citation type="submission" date="2016-06" db="EMBL/GenBank/DDBJ databases">
        <title>Parallel loss of symbiosis genes in relatives of nitrogen-fixing non-legume Parasponia.</title>
        <authorList>
            <person name="Van Velzen R."/>
            <person name="Holmer R."/>
            <person name="Bu F."/>
            <person name="Rutten L."/>
            <person name="Van Zeijl A."/>
            <person name="Liu W."/>
            <person name="Santuari L."/>
            <person name="Cao Q."/>
            <person name="Sharma T."/>
            <person name="Shen D."/>
            <person name="Roswanjaya Y."/>
            <person name="Wardhani T."/>
            <person name="Kalhor M.S."/>
            <person name="Jansen J."/>
            <person name="Van den Hoogen J."/>
            <person name="Gungor B."/>
            <person name="Hartog M."/>
            <person name="Hontelez J."/>
            <person name="Verver J."/>
            <person name="Yang W.-C."/>
            <person name="Schijlen E."/>
            <person name="Repin R."/>
            <person name="Schilthuizen M."/>
            <person name="Schranz E."/>
            <person name="Heidstra R."/>
            <person name="Miyata K."/>
            <person name="Fedorova E."/>
            <person name="Kohlen W."/>
            <person name="Bisseling T."/>
            <person name="Smit S."/>
            <person name="Geurts R."/>
        </authorList>
    </citation>
    <scope>NUCLEOTIDE SEQUENCE [LARGE SCALE GENOMIC DNA]</scope>
    <source>
        <strain evidence="2">cv. WU1-14</strain>
    </source>
</reference>
<dbReference type="EMBL" id="JXTB01000241">
    <property type="protein sequence ID" value="PON50815.1"/>
    <property type="molecule type" value="Genomic_DNA"/>
</dbReference>
<dbReference type="Proteomes" id="UP000237105">
    <property type="component" value="Unassembled WGS sequence"/>
</dbReference>
<dbReference type="AlphaFoldDB" id="A0A2P5BPV0"/>
<proteinExistence type="predicted"/>
<sequence>MCIFSICWGCHYNPFEAAQLFWTRELDLDTSLLIRETRASLNK</sequence>